<dbReference type="InterPro" id="IPR018476">
    <property type="entry name" value="GlyceroP-diester-Pdiesterase_M"/>
</dbReference>
<keyword evidence="1" id="KW-1133">Transmembrane helix</keyword>
<keyword evidence="4" id="KW-1185">Reference proteome</keyword>
<dbReference type="RefSeq" id="WP_082780488.1">
    <property type="nucleotide sequence ID" value="NZ_LOCO01000002.1"/>
</dbReference>
<dbReference type="PROSITE" id="PS51704">
    <property type="entry name" value="GP_PDE"/>
    <property type="match status" value="1"/>
</dbReference>
<feature type="transmembrane region" description="Helical" evidence="1">
    <location>
        <begin position="69"/>
        <end position="95"/>
    </location>
</feature>
<evidence type="ECO:0000313" key="4">
    <source>
        <dbReference type="Proteomes" id="UP000070282"/>
    </source>
</evidence>
<reference evidence="4" key="1">
    <citation type="submission" date="2015-12" db="EMBL/GenBank/DDBJ databases">
        <authorList>
            <person name="Lima A."/>
            <person name="Farahani Zayas N."/>
            <person name="Castro Da Silva M.A."/>
            <person name="Cabral A."/>
            <person name="Pessatti M.L."/>
        </authorList>
    </citation>
    <scope>NUCLEOTIDE SEQUENCE [LARGE SCALE GENOMIC DNA]</scope>
    <source>
        <strain evidence="4">LAMA 842</strain>
    </source>
</reference>
<feature type="transmembrane region" description="Helical" evidence="1">
    <location>
        <begin position="116"/>
        <end position="144"/>
    </location>
</feature>
<gene>
    <name evidence="3" type="ORF">J122_448</name>
</gene>
<dbReference type="InterPro" id="IPR017946">
    <property type="entry name" value="PLC-like_Pdiesterase_TIM-brl"/>
</dbReference>
<feature type="transmembrane region" description="Helical" evidence="1">
    <location>
        <begin position="261"/>
        <end position="294"/>
    </location>
</feature>
<dbReference type="Gene3D" id="3.20.20.190">
    <property type="entry name" value="Phosphatidylinositol (PI) phosphodiesterase"/>
    <property type="match status" value="1"/>
</dbReference>
<keyword evidence="1" id="KW-0812">Transmembrane</keyword>
<dbReference type="Pfam" id="PF10110">
    <property type="entry name" value="GPDPase_memb"/>
    <property type="match status" value="1"/>
</dbReference>
<dbReference type="PANTHER" id="PTHR46211:SF1">
    <property type="entry name" value="GLYCEROPHOSPHODIESTER PHOSPHODIESTERASE, CYTOPLASMIC"/>
    <property type="match status" value="1"/>
</dbReference>
<feature type="transmembrane region" description="Helical" evidence="1">
    <location>
        <begin position="322"/>
        <end position="341"/>
    </location>
</feature>
<dbReference type="EC" id="3.1.4.46" evidence="3"/>
<keyword evidence="1" id="KW-0472">Membrane</keyword>
<proteinExistence type="predicted"/>
<feature type="transmembrane region" description="Helical" evidence="1">
    <location>
        <begin position="20"/>
        <end position="42"/>
    </location>
</feature>
<comment type="caution">
    <text evidence="3">The sequence shown here is derived from an EMBL/GenBank/DDBJ whole genome shotgun (WGS) entry which is preliminary data.</text>
</comment>
<dbReference type="GO" id="GO:0008889">
    <property type="term" value="F:glycerophosphodiester phosphodiesterase activity"/>
    <property type="evidence" value="ECO:0007669"/>
    <property type="project" value="UniProtKB-EC"/>
</dbReference>
<dbReference type="SUPFAM" id="SSF51695">
    <property type="entry name" value="PLC-like phosphodiesterases"/>
    <property type="match status" value="1"/>
</dbReference>
<dbReference type="Proteomes" id="UP000070282">
    <property type="component" value="Unassembled WGS sequence"/>
</dbReference>
<keyword evidence="3" id="KW-0378">Hydrolase</keyword>
<protein>
    <submittedName>
        <fullName evidence="3">Glycerophosphoryl diester phosphodiesterase</fullName>
        <ecNumber evidence="3">3.1.4.46</ecNumber>
    </submittedName>
</protein>
<dbReference type="AlphaFoldDB" id="A0A137SGM3"/>
<dbReference type="EMBL" id="LOCO01000002">
    <property type="protein sequence ID" value="KXO11584.1"/>
    <property type="molecule type" value="Genomic_DNA"/>
</dbReference>
<dbReference type="PATRIC" id="fig|1306954.6.peg.1407"/>
<accession>A0A137SGM3</accession>
<dbReference type="GO" id="GO:0006629">
    <property type="term" value="P:lipid metabolic process"/>
    <property type="evidence" value="ECO:0007669"/>
    <property type="project" value="InterPro"/>
</dbReference>
<evidence type="ECO:0000256" key="1">
    <source>
        <dbReference type="SAM" id="Phobius"/>
    </source>
</evidence>
<dbReference type="PANTHER" id="PTHR46211">
    <property type="entry name" value="GLYCEROPHOSPHORYL DIESTER PHOSPHODIESTERASE"/>
    <property type="match status" value="1"/>
</dbReference>
<evidence type="ECO:0000313" key="3">
    <source>
        <dbReference type="EMBL" id="KXO11584.1"/>
    </source>
</evidence>
<dbReference type="InterPro" id="IPR030395">
    <property type="entry name" value="GP_PDE_dom"/>
</dbReference>
<feature type="transmembrane region" description="Helical" evidence="1">
    <location>
        <begin position="223"/>
        <end position="249"/>
    </location>
</feature>
<feature type="transmembrane region" description="Helical" evidence="1">
    <location>
        <begin position="164"/>
        <end position="188"/>
    </location>
</feature>
<sequence>MLPLLRQGLALFRHHHRSLLALYLTFTGLSIAVFTPLITAAVSLLRPLTGDAAITTGGLLDFLASPGGVLWLLVTLLLAAVLIVLQLAGVTLIAAQTGNHTSRAAIRALVGIGRRLPQLALLAIIQTLAHLLIALPFLAAMGFAAHLLLNNFDPYLLNLERPPILWWFLGFCLVMLGAIVVANGTLFLRWILSIPALMLDQQTPMAALQQSARDTRGAHRETVGLLSLGIVAVLAMPAVVTLVFDLLAASVFRVVPAKASILLPVVILLVGSYLLVSLALTFLASSALGTLIVARYKAIPGRKLQWQQPSPDRQDAKTGRRLWLLEVVIIALVLTQSVQVVNSLNQQDKATITAHRGSAFKAPENTLSAIHQAVEDGADYVEIDVQLTADGVPVLWHDQDMARIFGKPERIGDVRYDDIHHLDAGSWFGDHFAHERIATLEQAVKATRGQARLFVDLKPNRNERALVTAVVQTLQENNAVEGTIIAAADWPSLELAKQMEPGLKTALLAQFVVGPLWQDRYDILALRLNRATPAAVARAHKAGNELHVWTVNQPSDMARFLDMGVDNIITDRPDVLAELMAERAALSDGERLAMQIRNWLR</sequence>
<evidence type="ECO:0000259" key="2">
    <source>
        <dbReference type="PROSITE" id="PS51704"/>
    </source>
</evidence>
<feature type="domain" description="GP-PDE" evidence="2">
    <location>
        <begin position="350"/>
        <end position="580"/>
    </location>
</feature>
<name>A0A137SGM3_9GAMM</name>
<organism evidence="3 4">
    <name type="scientific">Marinobacter excellens LAMA 842</name>
    <dbReference type="NCBI Taxonomy" id="1306954"/>
    <lineage>
        <taxon>Bacteria</taxon>
        <taxon>Pseudomonadati</taxon>
        <taxon>Pseudomonadota</taxon>
        <taxon>Gammaproteobacteria</taxon>
        <taxon>Pseudomonadales</taxon>
        <taxon>Marinobacteraceae</taxon>
        <taxon>Marinobacter</taxon>
    </lineage>
</organism>
<dbReference type="Pfam" id="PF03009">
    <property type="entry name" value="GDPD"/>
    <property type="match status" value="1"/>
</dbReference>